<dbReference type="Proteomes" id="UP001333110">
    <property type="component" value="Unassembled WGS sequence"/>
</dbReference>
<dbReference type="AlphaFoldDB" id="A0AAN7NGY2"/>
<sequence length="430" mass="46044">MLAGPDPLVILYMPCDSTQDDLLHQLPRHRGRPAPAVPVTRLASSGLQRGHLDKKCLRSLALNQDTVDRLLFSKSRAWAQQTGSGSDNPLGRVLSDWQVTGGVHVTSEVPVPLKGIHKRQGVLLLRLRSDATSAAASVSSPSTARFWGRHTLGDTGCSGAWETAAVLSSVAPEGQSHRSTTNILPPARLRIQIAGMLPNTSKKARQRGVKPPTLAAAVSLISVGFCLIAVLESLKQLLTCAESWDKAGRRARERPKEFAAAGEAEGGTCDEGDMQQRLPDLQLVLAASCGEAGRAGVSCSAWKGESAFNSPSTLLLRTDETPESRQTQQGSALSCMCSRVECDSGCAATGPGARHAARCVHRQKCCSRSYSHLFAAVGLTTVSVELCQQEGCWKRPLGSSSPTINPTPPCLLNHVPKCHIYMFFELLQGW</sequence>
<accession>A0AAN7NGY2</accession>
<evidence type="ECO:0000313" key="2">
    <source>
        <dbReference type="Proteomes" id="UP001333110"/>
    </source>
</evidence>
<organism evidence="1 2">
    <name type="scientific">Mycteria americana</name>
    <name type="common">Wood stork</name>
    <dbReference type="NCBI Taxonomy" id="33587"/>
    <lineage>
        <taxon>Eukaryota</taxon>
        <taxon>Metazoa</taxon>
        <taxon>Chordata</taxon>
        <taxon>Craniata</taxon>
        <taxon>Vertebrata</taxon>
        <taxon>Euteleostomi</taxon>
        <taxon>Archelosauria</taxon>
        <taxon>Archosauria</taxon>
        <taxon>Dinosauria</taxon>
        <taxon>Saurischia</taxon>
        <taxon>Theropoda</taxon>
        <taxon>Coelurosauria</taxon>
        <taxon>Aves</taxon>
        <taxon>Neognathae</taxon>
        <taxon>Neoaves</taxon>
        <taxon>Aequornithes</taxon>
        <taxon>Ciconiiformes</taxon>
        <taxon>Ciconiidae</taxon>
        <taxon>Mycteria</taxon>
    </lineage>
</organism>
<name>A0AAN7NGY2_MYCAM</name>
<protein>
    <submittedName>
        <fullName evidence="1">Uncharacterized protein</fullName>
    </submittedName>
</protein>
<comment type="caution">
    <text evidence="1">The sequence shown here is derived from an EMBL/GenBank/DDBJ whole genome shotgun (WGS) entry which is preliminary data.</text>
</comment>
<evidence type="ECO:0000313" key="1">
    <source>
        <dbReference type="EMBL" id="KAK4827488.1"/>
    </source>
</evidence>
<reference evidence="1 2" key="1">
    <citation type="journal article" date="2023" name="J. Hered.">
        <title>Chromosome-level genome of the wood stork (Mycteria americana) provides insight into avian chromosome evolution.</title>
        <authorList>
            <person name="Flamio R. Jr."/>
            <person name="Ramstad K.M."/>
        </authorList>
    </citation>
    <scope>NUCLEOTIDE SEQUENCE [LARGE SCALE GENOMIC DNA]</scope>
    <source>
        <strain evidence="1">JAX WOST 10</strain>
    </source>
</reference>
<gene>
    <name evidence="1" type="ORF">QYF61_018788</name>
</gene>
<proteinExistence type="predicted"/>
<dbReference type="EMBL" id="JAUNZN010000002">
    <property type="protein sequence ID" value="KAK4827488.1"/>
    <property type="molecule type" value="Genomic_DNA"/>
</dbReference>
<keyword evidence="2" id="KW-1185">Reference proteome</keyword>